<accession>D8SLA2</accession>
<dbReference type="AlphaFoldDB" id="D8SLA2"/>
<protein>
    <submittedName>
        <fullName evidence="1">Uncharacterized protein</fullName>
    </submittedName>
</protein>
<dbReference type="EMBL" id="GL377626">
    <property type="protein sequence ID" value="EFJ14618.1"/>
    <property type="molecule type" value="Genomic_DNA"/>
</dbReference>
<dbReference type="PANTHER" id="PTHR31132:SF13">
    <property type="entry name" value="N-LYSINE METHYLTRANSFERASE"/>
    <property type="match status" value="1"/>
</dbReference>
<dbReference type="Gramene" id="EFJ14618">
    <property type="protein sequence ID" value="EFJ14618"/>
    <property type="gene ID" value="SELMODRAFT_423319"/>
</dbReference>
<dbReference type="KEGG" id="smo:SELMODRAFT_423319"/>
<gene>
    <name evidence="1" type="ORF">SELMODRAFT_423319</name>
</gene>
<dbReference type="PANTHER" id="PTHR31132">
    <property type="entry name" value="N-LYSINE METHYLTRANSFERASE"/>
    <property type="match status" value="1"/>
</dbReference>
<proteinExistence type="predicted"/>
<reference evidence="1 2" key="1">
    <citation type="journal article" date="2011" name="Science">
        <title>The Selaginella genome identifies genetic changes associated with the evolution of vascular plants.</title>
        <authorList>
            <person name="Banks J.A."/>
            <person name="Nishiyama T."/>
            <person name="Hasebe M."/>
            <person name="Bowman J.L."/>
            <person name="Gribskov M."/>
            <person name="dePamphilis C."/>
            <person name="Albert V.A."/>
            <person name="Aono N."/>
            <person name="Aoyama T."/>
            <person name="Ambrose B.A."/>
            <person name="Ashton N.W."/>
            <person name="Axtell M.J."/>
            <person name="Barker E."/>
            <person name="Barker M.S."/>
            <person name="Bennetzen J.L."/>
            <person name="Bonawitz N.D."/>
            <person name="Chapple C."/>
            <person name="Cheng C."/>
            <person name="Correa L.G."/>
            <person name="Dacre M."/>
            <person name="DeBarry J."/>
            <person name="Dreyer I."/>
            <person name="Elias M."/>
            <person name="Engstrom E.M."/>
            <person name="Estelle M."/>
            <person name="Feng L."/>
            <person name="Finet C."/>
            <person name="Floyd S.K."/>
            <person name="Frommer W.B."/>
            <person name="Fujita T."/>
            <person name="Gramzow L."/>
            <person name="Gutensohn M."/>
            <person name="Harholt J."/>
            <person name="Hattori M."/>
            <person name="Heyl A."/>
            <person name="Hirai T."/>
            <person name="Hiwatashi Y."/>
            <person name="Ishikawa M."/>
            <person name="Iwata M."/>
            <person name="Karol K.G."/>
            <person name="Koehler B."/>
            <person name="Kolukisaoglu U."/>
            <person name="Kubo M."/>
            <person name="Kurata T."/>
            <person name="Lalonde S."/>
            <person name="Li K."/>
            <person name="Li Y."/>
            <person name="Litt A."/>
            <person name="Lyons E."/>
            <person name="Manning G."/>
            <person name="Maruyama T."/>
            <person name="Michael T.P."/>
            <person name="Mikami K."/>
            <person name="Miyazaki S."/>
            <person name="Morinaga S."/>
            <person name="Murata T."/>
            <person name="Mueller-Roeber B."/>
            <person name="Nelson D.R."/>
            <person name="Obara M."/>
            <person name="Oguri Y."/>
            <person name="Olmstead R.G."/>
            <person name="Onodera N."/>
            <person name="Petersen B.L."/>
            <person name="Pils B."/>
            <person name="Prigge M."/>
            <person name="Rensing S.A."/>
            <person name="Riano-Pachon D.M."/>
            <person name="Roberts A.W."/>
            <person name="Sato Y."/>
            <person name="Scheller H.V."/>
            <person name="Schulz B."/>
            <person name="Schulz C."/>
            <person name="Shakirov E.V."/>
            <person name="Shibagaki N."/>
            <person name="Shinohara N."/>
            <person name="Shippen D.E."/>
            <person name="Soerensen I."/>
            <person name="Sotooka R."/>
            <person name="Sugimoto N."/>
            <person name="Sugita M."/>
            <person name="Sumikawa N."/>
            <person name="Tanurdzic M."/>
            <person name="Theissen G."/>
            <person name="Ulvskov P."/>
            <person name="Wakazuki S."/>
            <person name="Weng J.K."/>
            <person name="Willats W.W."/>
            <person name="Wipf D."/>
            <person name="Wolf P.G."/>
            <person name="Yang L."/>
            <person name="Zimmer A.D."/>
            <person name="Zhu Q."/>
            <person name="Mitros T."/>
            <person name="Hellsten U."/>
            <person name="Loque D."/>
            <person name="Otillar R."/>
            <person name="Salamov A."/>
            <person name="Schmutz J."/>
            <person name="Shapiro H."/>
            <person name="Lindquist E."/>
            <person name="Lucas S."/>
            <person name="Rokhsar D."/>
            <person name="Grigoriev I.V."/>
        </authorList>
    </citation>
    <scope>NUCLEOTIDE SEQUENCE [LARGE SCALE GENOMIC DNA]</scope>
</reference>
<evidence type="ECO:0000313" key="1">
    <source>
        <dbReference type="EMBL" id="EFJ14618.1"/>
    </source>
</evidence>
<dbReference type="InParanoid" id="D8SLA2"/>
<organism evidence="2">
    <name type="scientific">Selaginella moellendorffii</name>
    <name type="common">Spikemoss</name>
    <dbReference type="NCBI Taxonomy" id="88036"/>
    <lineage>
        <taxon>Eukaryota</taxon>
        <taxon>Viridiplantae</taxon>
        <taxon>Streptophyta</taxon>
        <taxon>Embryophyta</taxon>
        <taxon>Tracheophyta</taxon>
        <taxon>Lycopodiopsida</taxon>
        <taxon>Selaginellales</taxon>
        <taxon>Selaginellaceae</taxon>
        <taxon>Selaginella</taxon>
    </lineage>
</organism>
<sequence length="269" mass="30051">MSEKASTFDLLRWSVPFQEENTRNKTPDHHLTTPVHNKFRDYSDIRAHQRASRIHFGDVVTATGPVAGTKEIDSFAEAAKKRDLNESLETDEYTTEGHQSDAKARELVGNVAAKIKQFYGTNPALPDVKESAFLMAHPKKMSDKHTSGTKIKEIGGNYDLFCGQDCLDVDKAPLGFPPIGPHPAKRKEHIGTDGYPPDTRFRYDSVTVPKAKEKYHGDMKCQEMSGNYDLLSYAPNRRDLAGYVKCTPEKSVSMAKRREMVGNGIFGQA</sequence>
<dbReference type="Proteomes" id="UP000001514">
    <property type="component" value="Unassembled WGS sequence"/>
</dbReference>
<name>D8SLA2_SELML</name>
<evidence type="ECO:0000313" key="2">
    <source>
        <dbReference type="Proteomes" id="UP000001514"/>
    </source>
</evidence>
<dbReference type="HOGENOM" id="CLU_1035873_0_0_1"/>
<keyword evidence="2" id="KW-1185">Reference proteome</keyword>